<evidence type="ECO:0000256" key="1">
    <source>
        <dbReference type="SAM" id="Phobius"/>
    </source>
</evidence>
<comment type="caution">
    <text evidence="2">The sequence shown here is derived from an EMBL/GenBank/DDBJ whole genome shotgun (WGS) entry which is preliminary data.</text>
</comment>
<keyword evidence="1" id="KW-0472">Membrane</keyword>
<dbReference type="EMBL" id="QPEX01000016">
    <property type="protein sequence ID" value="RCS51933.1"/>
    <property type="molecule type" value="Genomic_DNA"/>
</dbReference>
<protein>
    <submittedName>
        <fullName evidence="2">Uncharacterized protein</fullName>
    </submittedName>
</protein>
<accession>A0A368KSJ2</accession>
<dbReference type="Proteomes" id="UP000253562">
    <property type="component" value="Unassembled WGS sequence"/>
</dbReference>
<evidence type="ECO:0000313" key="3">
    <source>
        <dbReference type="Proteomes" id="UP000253562"/>
    </source>
</evidence>
<sequence length="226" mass="25522">MFDDIGKSAAGKDPRELFIMGDQWYTNIRTWELTISPNTLTVTPAGTAWGCIIAFNGLTLFLLACSLYLINTYADADRKAIGIFSAISILLATGACVTALTLRKFWIEQSLGPWLIVDRKLRTVSLPRHGIVVPIEQVDHLQAVSGTEYELSRWSETEYKSELNIVLVDGQERKRHHLLAYLGQHEFDGLAAEIAQLNVLPVKRIRSNWDPRRISEKWLTPESKGR</sequence>
<gene>
    <name evidence="2" type="ORF">DTL42_09695</name>
</gene>
<name>A0A368KSJ2_9BACT</name>
<keyword evidence="1" id="KW-0812">Transmembrane</keyword>
<dbReference type="OrthoDB" id="9844427at2"/>
<dbReference type="RefSeq" id="WP_114368534.1">
    <property type="nucleotide sequence ID" value="NZ_QPEX01000016.1"/>
</dbReference>
<dbReference type="AlphaFoldDB" id="A0A368KSJ2"/>
<feature type="transmembrane region" description="Helical" evidence="1">
    <location>
        <begin position="47"/>
        <end position="69"/>
    </location>
</feature>
<feature type="transmembrane region" description="Helical" evidence="1">
    <location>
        <begin position="81"/>
        <end position="102"/>
    </location>
</feature>
<reference evidence="2 3" key="1">
    <citation type="submission" date="2018-07" db="EMBL/GenBank/DDBJ databases">
        <title>Comparative genomes isolates from brazilian mangrove.</title>
        <authorList>
            <person name="De Araujo J.E."/>
            <person name="Taketani R.G."/>
            <person name="Silva M.C.P."/>
            <person name="Lourenco M.V."/>
            <person name="Oliveira V.M."/>
            <person name="Andreote F.D."/>
        </authorList>
    </citation>
    <scope>NUCLEOTIDE SEQUENCE [LARGE SCALE GENOMIC DNA]</scope>
    <source>
        <strain evidence="2 3">HEX PRIS-MGV</strain>
    </source>
</reference>
<organism evidence="2 3">
    <name type="scientific">Bremerella cremea</name>
    <dbReference type="NCBI Taxonomy" id="1031537"/>
    <lineage>
        <taxon>Bacteria</taxon>
        <taxon>Pseudomonadati</taxon>
        <taxon>Planctomycetota</taxon>
        <taxon>Planctomycetia</taxon>
        <taxon>Pirellulales</taxon>
        <taxon>Pirellulaceae</taxon>
        <taxon>Bremerella</taxon>
    </lineage>
</organism>
<evidence type="ECO:0000313" key="2">
    <source>
        <dbReference type="EMBL" id="RCS51933.1"/>
    </source>
</evidence>
<proteinExistence type="predicted"/>
<keyword evidence="1" id="KW-1133">Transmembrane helix</keyword>